<dbReference type="RefSeq" id="XP_068348244.1">
    <property type="nucleotide sequence ID" value="XM_068512198.1"/>
</dbReference>
<proteinExistence type="predicted"/>
<organism evidence="2 3">
    <name type="scientific">Tritrichomonas foetus</name>
    <dbReference type="NCBI Taxonomy" id="1144522"/>
    <lineage>
        <taxon>Eukaryota</taxon>
        <taxon>Metamonada</taxon>
        <taxon>Parabasalia</taxon>
        <taxon>Tritrichomonadida</taxon>
        <taxon>Tritrichomonadidae</taxon>
        <taxon>Tritrichomonas</taxon>
    </lineage>
</organism>
<comment type="caution">
    <text evidence="2">The sequence shown here is derived from an EMBL/GenBank/DDBJ whole genome shotgun (WGS) entry which is preliminary data.</text>
</comment>
<dbReference type="EMBL" id="MLAK01001263">
    <property type="protein sequence ID" value="OHS95107.1"/>
    <property type="molecule type" value="Genomic_DNA"/>
</dbReference>
<accession>A0A1J4JBS6</accession>
<feature type="region of interest" description="Disordered" evidence="1">
    <location>
        <begin position="114"/>
        <end position="164"/>
    </location>
</feature>
<feature type="compositionally biased region" description="Polar residues" evidence="1">
    <location>
        <begin position="120"/>
        <end position="164"/>
    </location>
</feature>
<dbReference type="Proteomes" id="UP000179807">
    <property type="component" value="Unassembled WGS sequence"/>
</dbReference>
<sequence>MTSPISSLPPNLNGPGVVIPTTPQMMNPQPLEPPPFFQAQQPYFPPIGTFQPHPVLATVQQASQPVMQVPIVVQPMPIQRSPFPSQPPIAPVMTPPQGMFPPLPPPLSQQLQQIPQQIQHSTFQHPPPKTQQSVPPNHQSAHSQIHLQTHPQAHTHTHSLPPQIPVSQTIPVKPKEEPMQFVIPPIPSLSDPHPLIPPISIVSSIQPNIHPNLQTGVTQPKTPQIEPQTHHHVPATSPAMYAIQSPNGILLNPPKEYHVGPKEVGDVQNQAIHVSIKAPTFDGRLYSVY</sequence>
<name>A0A1J4JBS6_9EUKA</name>
<protein>
    <submittedName>
        <fullName evidence="2">Uncharacterized protein</fullName>
    </submittedName>
</protein>
<keyword evidence="3" id="KW-1185">Reference proteome</keyword>
<evidence type="ECO:0000256" key="1">
    <source>
        <dbReference type="SAM" id="MobiDB-lite"/>
    </source>
</evidence>
<evidence type="ECO:0000313" key="2">
    <source>
        <dbReference type="EMBL" id="OHS95107.1"/>
    </source>
</evidence>
<dbReference type="AlphaFoldDB" id="A0A1J4JBS6"/>
<evidence type="ECO:0000313" key="3">
    <source>
        <dbReference type="Proteomes" id="UP000179807"/>
    </source>
</evidence>
<dbReference type="VEuPathDB" id="TrichDB:TRFO_38681"/>
<gene>
    <name evidence="2" type="ORF">TRFO_38681</name>
</gene>
<reference evidence="2" key="1">
    <citation type="submission" date="2016-10" db="EMBL/GenBank/DDBJ databases">
        <authorList>
            <person name="Benchimol M."/>
            <person name="Almeida L.G."/>
            <person name="Vasconcelos A.T."/>
            <person name="Perreira-Neves A."/>
            <person name="Rosa I.A."/>
            <person name="Tasca T."/>
            <person name="Bogo M.R."/>
            <person name="de Souza W."/>
        </authorList>
    </citation>
    <scope>NUCLEOTIDE SEQUENCE [LARGE SCALE GENOMIC DNA]</scope>
    <source>
        <strain evidence="2">K</strain>
    </source>
</reference>
<dbReference type="GeneID" id="94846902"/>